<dbReference type="InterPro" id="IPR026040">
    <property type="entry name" value="HyI-like"/>
</dbReference>
<sequence>MVRPSICVEMIYDDRPFVDRLDRVAAHGFETIEFWTWPDKDLDAIADRLETHDLSVAGMAANTEPRRPEALERPLTDPAKRRDVVDDITESIAVADRFDCPNLIVLVGPKPNEYTRAEARESVIACLREVAPVAAEAGVTLIVEPLNRAVDHSGYYLERSAPAFDIVAEVDSPAVRINFDIYHQQISEGNIIDTITNNVDAIGHIHIADVPGRHEPGTGELHYPNILTAIDESGYEEYVGFEYIAADDDDVALETIQDLVTA</sequence>
<feature type="domain" description="Xylose isomerase-like TIM barrel" evidence="2">
    <location>
        <begin position="21"/>
        <end position="249"/>
    </location>
</feature>
<evidence type="ECO:0000313" key="3">
    <source>
        <dbReference type="EMBL" id="SEH42080.1"/>
    </source>
</evidence>
<gene>
    <name evidence="3" type="ORF">SAMN05192561_101859</name>
</gene>
<accession>A0A1H6I6Q9</accession>
<proteinExistence type="predicted"/>
<name>A0A1H6I6Q9_9EURY</name>
<evidence type="ECO:0000313" key="4">
    <source>
        <dbReference type="Proteomes" id="UP000199215"/>
    </source>
</evidence>
<dbReference type="PANTHER" id="PTHR43489">
    <property type="entry name" value="ISOMERASE"/>
    <property type="match status" value="1"/>
</dbReference>
<dbReference type="InterPro" id="IPR036237">
    <property type="entry name" value="Xyl_isomerase-like_sf"/>
</dbReference>
<dbReference type="Gene3D" id="3.20.20.150">
    <property type="entry name" value="Divalent-metal-dependent TIM barrel enzymes"/>
    <property type="match status" value="1"/>
</dbReference>
<organism evidence="3 4">
    <name type="scientific">Halopenitus malekzadehii</name>
    <dbReference type="NCBI Taxonomy" id="1267564"/>
    <lineage>
        <taxon>Archaea</taxon>
        <taxon>Methanobacteriati</taxon>
        <taxon>Methanobacteriota</taxon>
        <taxon>Stenosarchaea group</taxon>
        <taxon>Halobacteria</taxon>
        <taxon>Halobacteriales</taxon>
        <taxon>Haloferacaceae</taxon>
        <taxon>Halopenitus</taxon>
    </lineage>
</organism>
<keyword evidence="3" id="KW-0670">Pyruvate</keyword>
<dbReference type="OrthoDB" id="372143at2157"/>
<dbReference type="Pfam" id="PF01261">
    <property type="entry name" value="AP_endonuc_2"/>
    <property type="match status" value="1"/>
</dbReference>
<dbReference type="InterPro" id="IPR013022">
    <property type="entry name" value="Xyl_isomerase-like_TIM-brl"/>
</dbReference>
<dbReference type="PANTHER" id="PTHR43489:SF3">
    <property type="entry name" value="XYLOSE ISOMERASE DOMAIN PROTEIN TIM BARREL"/>
    <property type="match status" value="1"/>
</dbReference>
<keyword evidence="1 3" id="KW-0413">Isomerase</keyword>
<dbReference type="STRING" id="1267564.SAMN05192561_101859"/>
<dbReference type="Proteomes" id="UP000199215">
    <property type="component" value="Unassembled WGS sequence"/>
</dbReference>
<evidence type="ECO:0000259" key="2">
    <source>
        <dbReference type="Pfam" id="PF01261"/>
    </source>
</evidence>
<evidence type="ECO:0000256" key="1">
    <source>
        <dbReference type="ARBA" id="ARBA00023235"/>
    </source>
</evidence>
<reference evidence="3 4" key="1">
    <citation type="submission" date="2016-10" db="EMBL/GenBank/DDBJ databases">
        <authorList>
            <person name="de Groot N.N."/>
        </authorList>
    </citation>
    <scope>NUCLEOTIDE SEQUENCE [LARGE SCALE GENOMIC DNA]</scope>
    <source>
        <strain evidence="3 4">IBRC-M10418</strain>
    </source>
</reference>
<keyword evidence="4" id="KW-1185">Reference proteome</keyword>
<dbReference type="EMBL" id="FNWU01000001">
    <property type="protein sequence ID" value="SEH42080.1"/>
    <property type="molecule type" value="Genomic_DNA"/>
</dbReference>
<dbReference type="RefSeq" id="WP_177167416.1">
    <property type="nucleotide sequence ID" value="NZ_FNWU01000001.1"/>
</dbReference>
<dbReference type="GO" id="GO:0016853">
    <property type="term" value="F:isomerase activity"/>
    <property type="evidence" value="ECO:0007669"/>
    <property type="project" value="UniProtKB-KW"/>
</dbReference>
<dbReference type="SUPFAM" id="SSF51658">
    <property type="entry name" value="Xylose isomerase-like"/>
    <property type="match status" value="1"/>
</dbReference>
<protein>
    <submittedName>
        <fullName evidence="3">Hydroxypyruvate isomerase</fullName>
    </submittedName>
</protein>
<dbReference type="AlphaFoldDB" id="A0A1H6I6Q9"/>
<dbReference type="PIRSF" id="PIRSF006241">
    <property type="entry name" value="HyI"/>
    <property type="match status" value="1"/>
</dbReference>
<dbReference type="InterPro" id="IPR050417">
    <property type="entry name" value="Sugar_Epim/Isomerase"/>
</dbReference>